<dbReference type="AlphaFoldDB" id="A0A497XSD1"/>
<organism evidence="3 4">
    <name type="scientific">Hydrogenivirga caldilitoris</name>
    <dbReference type="NCBI Taxonomy" id="246264"/>
    <lineage>
        <taxon>Bacteria</taxon>
        <taxon>Pseudomonadati</taxon>
        <taxon>Aquificota</taxon>
        <taxon>Aquificia</taxon>
        <taxon>Aquificales</taxon>
        <taxon>Aquificaceae</taxon>
        <taxon>Hydrogenivirga</taxon>
    </lineage>
</organism>
<gene>
    <name evidence="3" type="ORF">BCF55_0304</name>
</gene>
<dbReference type="Gene3D" id="3.40.830.10">
    <property type="entry name" value="LigB-like"/>
    <property type="match status" value="1"/>
</dbReference>
<comment type="similarity">
    <text evidence="1 2">Belongs to the MEMO1 family.</text>
</comment>
<proteinExistence type="inferred from homology"/>
<dbReference type="PANTHER" id="PTHR11060:SF0">
    <property type="entry name" value="PROTEIN MEMO1"/>
    <property type="match status" value="1"/>
</dbReference>
<dbReference type="PANTHER" id="PTHR11060">
    <property type="entry name" value="PROTEIN MEMO1"/>
    <property type="match status" value="1"/>
</dbReference>
<dbReference type="Proteomes" id="UP000267841">
    <property type="component" value="Unassembled WGS sequence"/>
</dbReference>
<dbReference type="CDD" id="cd07361">
    <property type="entry name" value="MEMO_like"/>
    <property type="match status" value="1"/>
</dbReference>
<evidence type="ECO:0000313" key="4">
    <source>
        <dbReference type="Proteomes" id="UP000267841"/>
    </source>
</evidence>
<evidence type="ECO:0000313" key="3">
    <source>
        <dbReference type="EMBL" id="RLJ70042.1"/>
    </source>
</evidence>
<reference evidence="3 4" key="1">
    <citation type="submission" date="2018-10" db="EMBL/GenBank/DDBJ databases">
        <title>Genomic Encyclopedia of Archaeal and Bacterial Type Strains, Phase II (KMG-II): from individual species to whole genera.</title>
        <authorList>
            <person name="Goeker M."/>
        </authorList>
    </citation>
    <scope>NUCLEOTIDE SEQUENCE [LARGE SCALE GENOMIC DNA]</scope>
    <source>
        <strain evidence="3 4">DSM 16510</strain>
    </source>
</reference>
<dbReference type="InterPro" id="IPR002737">
    <property type="entry name" value="MEMO1_fam"/>
</dbReference>
<dbReference type="RefSeq" id="WP_121009109.1">
    <property type="nucleotide sequence ID" value="NZ_RCCJ01000001.1"/>
</dbReference>
<accession>A0A497XSD1</accession>
<dbReference type="HAMAP" id="MF_00055">
    <property type="entry name" value="MEMO1"/>
    <property type="match status" value="1"/>
</dbReference>
<protein>
    <recommendedName>
        <fullName evidence="2">MEMO1 family protein BCF55_0304</fullName>
    </recommendedName>
</protein>
<dbReference type="EMBL" id="RCCJ01000001">
    <property type="protein sequence ID" value="RLJ70042.1"/>
    <property type="molecule type" value="Genomic_DNA"/>
</dbReference>
<comment type="caution">
    <text evidence="3">The sequence shown here is derived from an EMBL/GenBank/DDBJ whole genome shotgun (WGS) entry which is preliminary data.</text>
</comment>
<keyword evidence="4" id="KW-1185">Reference proteome</keyword>
<evidence type="ECO:0000256" key="2">
    <source>
        <dbReference type="HAMAP-Rule" id="MF_00055"/>
    </source>
</evidence>
<dbReference type="NCBIfam" id="TIGR04336">
    <property type="entry name" value="AmmeMemoSam_B"/>
    <property type="match status" value="1"/>
</dbReference>
<dbReference type="OrthoDB" id="9785549at2"/>
<evidence type="ECO:0000256" key="1">
    <source>
        <dbReference type="ARBA" id="ARBA00006315"/>
    </source>
</evidence>
<dbReference type="Pfam" id="PF01875">
    <property type="entry name" value="Memo"/>
    <property type="match status" value="1"/>
</dbReference>
<name>A0A497XSD1_9AQUI</name>
<dbReference type="SUPFAM" id="SSF53213">
    <property type="entry name" value="LigB-like"/>
    <property type="match status" value="1"/>
</dbReference>
<sequence>MKRKPAVAGAFYPADVGKLNKLTDLLCGEEVQQKMKAKAVLVPHAGLIYSGKTACEVYKRVSIPERVILLGPNHTGYGTDISVYPGEAWETPYGDVPIDEKLREQLLQYPRAQPDESAHLYEHSLEVQLPFLFRYAERPFRILPIVLGFLDYDTARDFGRFLGSLLQGMDALIVISSDMSHYIPAEEARRKDEILISAMERLQTDELYLKRVQYNITMCGFIPAVVGIEAAKVLGARQGVLIDYTNSGEVTGDYERVVAYAGMVFV</sequence>